<dbReference type="KEGG" id="kdj:28967126"/>
<reference evidence="3" key="2">
    <citation type="submission" date="2013-07" db="EMBL/GenBank/DDBJ databases">
        <authorList>
            <consortium name="The Broad Institute Genome Sequencing Platform"/>
            <person name="Cuomo C."/>
            <person name="Litvintseva A."/>
            <person name="Chen Y."/>
            <person name="Heitman J."/>
            <person name="Sun S."/>
            <person name="Springer D."/>
            <person name="Dromer F."/>
            <person name="Young S.K."/>
            <person name="Zeng Q."/>
            <person name="Gargeya S."/>
            <person name="Fitzgerald M."/>
            <person name="Abouelleil A."/>
            <person name="Alvarado L."/>
            <person name="Berlin A.M."/>
            <person name="Chapman S.B."/>
            <person name="Dewar J."/>
            <person name="Goldberg J."/>
            <person name="Griggs A."/>
            <person name="Gujja S."/>
            <person name="Hansen M."/>
            <person name="Howarth C."/>
            <person name="Imamovic A."/>
            <person name="Larimer J."/>
            <person name="McCowan C."/>
            <person name="Murphy C."/>
            <person name="Pearson M."/>
            <person name="Priest M."/>
            <person name="Roberts A."/>
            <person name="Saif S."/>
            <person name="Shea T."/>
            <person name="Sykes S."/>
            <person name="Wortman J."/>
            <person name="Nusbaum C."/>
            <person name="Birren B."/>
        </authorList>
    </citation>
    <scope>NUCLEOTIDE SEQUENCE</scope>
    <source>
        <strain evidence="3">CBS 10117</strain>
    </source>
</reference>
<evidence type="ECO:0000256" key="1">
    <source>
        <dbReference type="SAM" id="MobiDB-lite"/>
    </source>
</evidence>
<name>A0A1A6A6M8_9TREE</name>
<feature type="compositionally biased region" description="Polar residues" evidence="1">
    <location>
        <begin position="151"/>
        <end position="165"/>
    </location>
</feature>
<organism evidence="2">
    <name type="scientific">Kwoniella dejecticola CBS 10117</name>
    <dbReference type="NCBI Taxonomy" id="1296121"/>
    <lineage>
        <taxon>Eukaryota</taxon>
        <taxon>Fungi</taxon>
        <taxon>Dikarya</taxon>
        <taxon>Basidiomycota</taxon>
        <taxon>Agaricomycotina</taxon>
        <taxon>Tremellomycetes</taxon>
        <taxon>Tremellales</taxon>
        <taxon>Cryptococcaceae</taxon>
        <taxon>Kwoniella</taxon>
    </lineage>
</organism>
<protein>
    <submittedName>
        <fullName evidence="2">Uncharacterized protein</fullName>
    </submittedName>
</protein>
<dbReference type="VEuPathDB" id="FungiDB:I303_03427"/>
<evidence type="ECO:0000313" key="4">
    <source>
        <dbReference type="Proteomes" id="UP000078595"/>
    </source>
</evidence>
<feature type="region of interest" description="Disordered" evidence="1">
    <location>
        <begin position="1"/>
        <end position="86"/>
    </location>
</feature>
<feature type="compositionally biased region" description="Polar residues" evidence="1">
    <location>
        <begin position="39"/>
        <end position="49"/>
    </location>
</feature>
<reference evidence="3" key="3">
    <citation type="submission" date="2024-02" db="EMBL/GenBank/DDBJ databases">
        <title>Comparative genomics of Cryptococcus and Kwoniella reveals pathogenesis evolution and contrasting modes of karyotype evolution via chromosome fusion or intercentromeric recombination.</title>
        <authorList>
            <person name="Coelho M.A."/>
            <person name="David-Palma M."/>
            <person name="Shea T."/>
            <person name="Bowers K."/>
            <person name="McGinley-Smith S."/>
            <person name="Mohammad A.W."/>
            <person name="Gnirke A."/>
            <person name="Yurkov A.M."/>
            <person name="Nowrousian M."/>
            <person name="Sun S."/>
            <person name="Cuomo C.A."/>
            <person name="Heitman J."/>
        </authorList>
    </citation>
    <scope>NUCLEOTIDE SEQUENCE</scope>
    <source>
        <strain evidence="3">CBS 10117</strain>
    </source>
</reference>
<feature type="region of interest" description="Disordered" evidence="1">
    <location>
        <begin position="125"/>
        <end position="229"/>
    </location>
</feature>
<dbReference type="EMBL" id="KI894030">
    <property type="protein sequence ID" value="OBR85716.1"/>
    <property type="molecule type" value="Genomic_DNA"/>
</dbReference>
<feature type="compositionally biased region" description="Polar residues" evidence="1">
    <location>
        <begin position="179"/>
        <end position="189"/>
    </location>
</feature>
<dbReference type="GeneID" id="28967126"/>
<proteinExistence type="predicted"/>
<gene>
    <name evidence="2" type="ORF">I303_03427</name>
    <name evidence="3" type="ORF">I303_103404</name>
</gene>
<dbReference type="RefSeq" id="XP_018263558.1">
    <property type="nucleotide sequence ID" value="XM_018406750.1"/>
</dbReference>
<evidence type="ECO:0000313" key="2">
    <source>
        <dbReference type="EMBL" id="OBR85716.1"/>
    </source>
</evidence>
<sequence>MASNPSADTASSKSFDQRALHGLGRLGHHVADTPHKVSSGANSAIQSLSKRIKPKSESNETGPEVDDYATVDTRTYNRDTYQPLDYHNGHQYLRTDQYPSQGYVRTAGDPDGKMRILLHLRPFTSSNACSPPLDPAQTYTSGAPNDPDTGATGSSFTQRLGSSSAFDDIPNAQHVASVDDTTSAQQGSLGDSPKPLTVRRNNDHRSSAHYNGDHRSDEDWHTTEESFGK</sequence>
<feature type="compositionally biased region" description="Polar residues" evidence="1">
    <location>
        <begin position="1"/>
        <end position="14"/>
    </location>
</feature>
<dbReference type="EMBL" id="CP144533">
    <property type="protein sequence ID" value="WWC60828.1"/>
    <property type="molecule type" value="Genomic_DNA"/>
</dbReference>
<accession>A0A1A6A6M8</accession>
<reference evidence="2" key="1">
    <citation type="submission" date="2013-07" db="EMBL/GenBank/DDBJ databases">
        <title>The Genome Sequence of Cryptococcus dejecticola CBS10117.</title>
        <authorList>
            <consortium name="The Broad Institute Genome Sequencing Platform"/>
            <person name="Cuomo C."/>
            <person name="Litvintseva A."/>
            <person name="Chen Y."/>
            <person name="Heitman J."/>
            <person name="Sun S."/>
            <person name="Springer D."/>
            <person name="Dromer F."/>
            <person name="Young S.K."/>
            <person name="Zeng Q."/>
            <person name="Gargeya S."/>
            <person name="Fitzgerald M."/>
            <person name="Abouelleil A."/>
            <person name="Alvarado L."/>
            <person name="Berlin A.M."/>
            <person name="Chapman S.B."/>
            <person name="Dewar J."/>
            <person name="Goldberg J."/>
            <person name="Griggs A."/>
            <person name="Gujja S."/>
            <person name="Hansen M."/>
            <person name="Howarth C."/>
            <person name="Imamovic A."/>
            <person name="Larimer J."/>
            <person name="McCowan C."/>
            <person name="Murphy C."/>
            <person name="Pearson M."/>
            <person name="Priest M."/>
            <person name="Roberts A."/>
            <person name="Saif S."/>
            <person name="Shea T."/>
            <person name="Sykes S."/>
            <person name="Wortman J."/>
            <person name="Nusbaum C."/>
            <person name="Birren B."/>
        </authorList>
    </citation>
    <scope>NUCLEOTIDE SEQUENCE [LARGE SCALE GENOMIC DNA]</scope>
    <source>
        <strain evidence="2">CBS 10117</strain>
    </source>
</reference>
<dbReference type="AlphaFoldDB" id="A0A1A6A6M8"/>
<keyword evidence="4" id="KW-1185">Reference proteome</keyword>
<feature type="compositionally biased region" description="Basic and acidic residues" evidence="1">
    <location>
        <begin position="200"/>
        <end position="229"/>
    </location>
</feature>
<dbReference type="Proteomes" id="UP000078595">
    <property type="component" value="Chromosome 4"/>
</dbReference>
<evidence type="ECO:0000313" key="3">
    <source>
        <dbReference type="EMBL" id="WWC60828.1"/>
    </source>
</evidence>